<feature type="compositionally biased region" description="Acidic residues" evidence="14">
    <location>
        <begin position="669"/>
        <end position="692"/>
    </location>
</feature>
<dbReference type="OrthoDB" id="73875at2759"/>
<evidence type="ECO:0000256" key="2">
    <source>
        <dbReference type="ARBA" id="ARBA00009121"/>
    </source>
</evidence>
<dbReference type="Proteomes" id="UP000000311">
    <property type="component" value="Unassembled WGS sequence"/>
</dbReference>
<feature type="region of interest" description="Disordered" evidence="14">
    <location>
        <begin position="659"/>
        <end position="696"/>
    </location>
</feature>
<feature type="compositionally biased region" description="Low complexity" evidence="14">
    <location>
        <begin position="1000"/>
        <end position="1044"/>
    </location>
</feature>
<feature type="compositionally biased region" description="Low complexity" evidence="14">
    <location>
        <begin position="1300"/>
        <end position="1344"/>
    </location>
</feature>
<dbReference type="SMART" id="SM00494">
    <property type="entry name" value="ChtBD2"/>
    <property type="match status" value="2"/>
</dbReference>
<feature type="compositionally biased region" description="Low complexity" evidence="14">
    <location>
        <begin position="708"/>
        <end position="722"/>
    </location>
</feature>
<feature type="compositionally biased region" description="Basic and acidic residues" evidence="14">
    <location>
        <begin position="2197"/>
        <end position="2206"/>
    </location>
</feature>
<feature type="compositionally biased region" description="Basic and acidic residues" evidence="14">
    <location>
        <begin position="506"/>
        <end position="520"/>
    </location>
</feature>
<dbReference type="FunFam" id="3.20.20.80:FF:000007">
    <property type="entry name" value="Acidic mammalian chitinase"/>
    <property type="match status" value="1"/>
</dbReference>
<proteinExistence type="inferred from homology"/>
<feature type="compositionally biased region" description="Basic and acidic residues" evidence="14">
    <location>
        <begin position="1153"/>
        <end position="1163"/>
    </location>
</feature>
<feature type="region of interest" description="Disordered" evidence="14">
    <location>
        <begin position="1077"/>
        <end position="1222"/>
    </location>
</feature>
<feature type="compositionally biased region" description="Polar residues" evidence="14">
    <location>
        <begin position="1772"/>
        <end position="1802"/>
    </location>
</feature>
<dbReference type="InterPro" id="IPR011583">
    <property type="entry name" value="Chitinase_II/V-like_cat"/>
</dbReference>
<evidence type="ECO:0000256" key="13">
    <source>
        <dbReference type="SAM" id="Coils"/>
    </source>
</evidence>
<feature type="region of interest" description="Disordered" evidence="14">
    <location>
        <begin position="795"/>
        <end position="966"/>
    </location>
</feature>
<feature type="compositionally biased region" description="Basic and acidic residues" evidence="14">
    <location>
        <begin position="3497"/>
        <end position="3511"/>
    </location>
</feature>
<feature type="compositionally biased region" description="Basic and acidic residues" evidence="14">
    <location>
        <begin position="1453"/>
        <end position="1463"/>
    </location>
</feature>
<dbReference type="InterPro" id="IPR001223">
    <property type="entry name" value="Glyco_hydro18_cat"/>
</dbReference>
<feature type="compositionally biased region" description="Polar residues" evidence="14">
    <location>
        <begin position="2207"/>
        <end position="2216"/>
    </location>
</feature>
<keyword evidence="10 12" id="KW-0326">Glycosidase</keyword>
<dbReference type="EMBL" id="GL438582">
    <property type="protein sequence ID" value="EFN68745.1"/>
    <property type="molecule type" value="Genomic_DNA"/>
</dbReference>
<keyword evidence="9" id="KW-0119">Carbohydrate metabolism</keyword>
<feature type="region of interest" description="Disordered" evidence="14">
    <location>
        <begin position="996"/>
        <end position="1061"/>
    </location>
</feature>
<feature type="compositionally biased region" description="Polar residues" evidence="14">
    <location>
        <begin position="955"/>
        <end position="966"/>
    </location>
</feature>
<feature type="region of interest" description="Disordered" evidence="14">
    <location>
        <begin position="3089"/>
        <end position="3108"/>
    </location>
</feature>
<dbReference type="SUPFAM" id="SSF57625">
    <property type="entry name" value="Invertebrate chitin-binding proteins"/>
    <property type="match status" value="2"/>
</dbReference>
<evidence type="ECO:0000259" key="16">
    <source>
        <dbReference type="PROSITE" id="PS51910"/>
    </source>
</evidence>
<feature type="compositionally biased region" description="Polar residues" evidence="14">
    <location>
        <begin position="1517"/>
        <end position="1528"/>
    </location>
</feature>
<feature type="region of interest" description="Disordered" evidence="14">
    <location>
        <begin position="1561"/>
        <end position="1581"/>
    </location>
</feature>
<feature type="compositionally biased region" description="Low complexity" evidence="14">
    <location>
        <begin position="1109"/>
        <end position="1118"/>
    </location>
</feature>
<feature type="region of interest" description="Disordered" evidence="14">
    <location>
        <begin position="428"/>
        <end position="574"/>
    </location>
</feature>
<dbReference type="PROSITE" id="PS01095">
    <property type="entry name" value="GH18_1"/>
    <property type="match status" value="1"/>
</dbReference>
<feature type="compositionally biased region" description="Polar residues" evidence="14">
    <location>
        <begin position="3605"/>
        <end position="3615"/>
    </location>
</feature>
<feature type="region of interest" description="Disordered" evidence="14">
    <location>
        <begin position="708"/>
        <end position="739"/>
    </location>
</feature>
<evidence type="ECO:0000256" key="12">
    <source>
        <dbReference type="RuleBase" id="RU000489"/>
    </source>
</evidence>
<evidence type="ECO:0000313" key="18">
    <source>
        <dbReference type="Proteomes" id="UP000000311"/>
    </source>
</evidence>
<dbReference type="Pfam" id="PF01607">
    <property type="entry name" value="CBM_14"/>
    <property type="match status" value="2"/>
</dbReference>
<dbReference type="CDD" id="cd02872">
    <property type="entry name" value="GH18_chitolectin_chitotriosidase"/>
    <property type="match status" value="1"/>
</dbReference>
<gene>
    <name evidence="17" type="ORF">EAG_14671</name>
</gene>
<dbReference type="PROSITE" id="PS50940">
    <property type="entry name" value="CHIT_BIND_II"/>
    <property type="match status" value="2"/>
</dbReference>
<feature type="compositionally biased region" description="Low complexity" evidence="14">
    <location>
        <begin position="1185"/>
        <end position="1195"/>
    </location>
</feature>
<feature type="compositionally biased region" description="Low complexity" evidence="14">
    <location>
        <begin position="1409"/>
        <end position="1418"/>
    </location>
</feature>
<feature type="compositionally biased region" description="Polar residues" evidence="14">
    <location>
        <begin position="1995"/>
        <end position="2016"/>
    </location>
</feature>
<feature type="region of interest" description="Disordered" evidence="14">
    <location>
        <begin position="2157"/>
        <end position="2216"/>
    </location>
</feature>
<keyword evidence="5" id="KW-0732">Signal</keyword>
<dbReference type="FunFam" id="2.170.140.10:FF:000005">
    <property type="entry name" value="Acidic mammalian chitinase"/>
    <property type="match status" value="1"/>
</dbReference>
<feature type="region of interest" description="Disordered" evidence="14">
    <location>
        <begin position="2443"/>
        <end position="2462"/>
    </location>
</feature>
<feature type="compositionally biased region" description="Polar residues" evidence="14">
    <location>
        <begin position="1419"/>
        <end position="1435"/>
    </location>
</feature>
<feature type="region of interest" description="Disordered" evidence="14">
    <location>
        <begin position="1377"/>
        <end position="1548"/>
    </location>
</feature>
<keyword evidence="8" id="KW-1015">Disulfide bond</keyword>
<feature type="compositionally biased region" description="Basic and acidic residues" evidence="14">
    <location>
        <begin position="846"/>
        <end position="856"/>
    </location>
</feature>
<organism evidence="18">
    <name type="scientific">Camponotus floridanus</name>
    <name type="common">Florida carpenter ant</name>
    <dbReference type="NCBI Taxonomy" id="104421"/>
    <lineage>
        <taxon>Eukaryota</taxon>
        <taxon>Metazoa</taxon>
        <taxon>Ecdysozoa</taxon>
        <taxon>Arthropoda</taxon>
        <taxon>Hexapoda</taxon>
        <taxon>Insecta</taxon>
        <taxon>Pterygota</taxon>
        <taxon>Neoptera</taxon>
        <taxon>Endopterygota</taxon>
        <taxon>Hymenoptera</taxon>
        <taxon>Apocrita</taxon>
        <taxon>Aculeata</taxon>
        <taxon>Formicoidea</taxon>
        <taxon>Formicidae</taxon>
        <taxon>Formicinae</taxon>
        <taxon>Camponotus</taxon>
    </lineage>
</organism>
<evidence type="ECO:0000313" key="17">
    <source>
        <dbReference type="EMBL" id="EFN68745.1"/>
    </source>
</evidence>
<feature type="region of interest" description="Disordered" evidence="14">
    <location>
        <begin position="3631"/>
        <end position="3655"/>
    </location>
</feature>
<feature type="compositionally biased region" description="Polar residues" evidence="14">
    <location>
        <begin position="442"/>
        <end position="471"/>
    </location>
</feature>
<dbReference type="OMA" id="YKPTHAP"/>
<dbReference type="InterPro" id="IPR036508">
    <property type="entry name" value="Chitin-bd_dom_sf"/>
</dbReference>
<feature type="compositionally biased region" description="Polar residues" evidence="14">
    <location>
        <begin position="1346"/>
        <end position="1356"/>
    </location>
</feature>
<dbReference type="Pfam" id="PF00704">
    <property type="entry name" value="Glyco_hydro_18"/>
    <property type="match status" value="1"/>
</dbReference>
<keyword evidence="7" id="KW-0146">Chitin degradation</keyword>
<dbReference type="GO" id="GO:0005576">
    <property type="term" value="C:extracellular region"/>
    <property type="evidence" value="ECO:0007669"/>
    <property type="project" value="InterPro"/>
</dbReference>
<feature type="compositionally biased region" description="Basic and acidic residues" evidence="14">
    <location>
        <begin position="723"/>
        <end position="732"/>
    </location>
</feature>
<dbReference type="InParanoid" id="E2ACU7"/>
<comment type="similarity">
    <text evidence="2">Belongs to the glycosyl hydrolase 18 family. Chitinase class II subfamily.</text>
</comment>
<dbReference type="GO" id="GO:0000272">
    <property type="term" value="P:polysaccharide catabolic process"/>
    <property type="evidence" value="ECO:0007669"/>
    <property type="project" value="UniProtKB-KW"/>
</dbReference>
<dbReference type="SUPFAM" id="SSF54556">
    <property type="entry name" value="Chitinase insertion domain"/>
    <property type="match status" value="1"/>
</dbReference>
<feature type="compositionally biased region" description="Polar residues" evidence="14">
    <location>
        <begin position="795"/>
        <end position="814"/>
    </location>
</feature>
<evidence type="ECO:0000256" key="5">
    <source>
        <dbReference type="ARBA" id="ARBA00022729"/>
    </source>
</evidence>
<evidence type="ECO:0000256" key="8">
    <source>
        <dbReference type="ARBA" id="ARBA00023157"/>
    </source>
</evidence>
<feature type="compositionally biased region" description="Polar residues" evidence="14">
    <location>
        <begin position="877"/>
        <end position="894"/>
    </location>
</feature>
<dbReference type="EC" id="3.2.1.14" evidence="3"/>
<dbReference type="PANTHER" id="PTHR11177:SF399">
    <property type="entry name" value="CHITINASE 6, ISOFORM C"/>
    <property type="match status" value="1"/>
</dbReference>
<evidence type="ECO:0000256" key="7">
    <source>
        <dbReference type="ARBA" id="ARBA00023024"/>
    </source>
</evidence>
<feature type="domain" description="GH18" evidence="16">
    <location>
        <begin position="44"/>
        <end position="421"/>
    </location>
</feature>
<feature type="region of interest" description="Disordered" evidence="14">
    <location>
        <begin position="1763"/>
        <end position="1813"/>
    </location>
</feature>
<feature type="domain" description="Chitin-binding type-2" evidence="15">
    <location>
        <begin position="4047"/>
        <end position="4106"/>
    </location>
</feature>
<feature type="compositionally biased region" description="Basic and acidic residues" evidence="14">
    <location>
        <begin position="2044"/>
        <end position="2064"/>
    </location>
</feature>
<dbReference type="FunFam" id="3.10.50.10:FF:000004">
    <property type="entry name" value="Chitinase 5"/>
    <property type="match status" value="1"/>
</dbReference>
<dbReference type="Gene3D" id="3.20.20.80">
    <property type="entry name" value="Glycosidases"/>
    <property type="match status" value="1"/>
</dbReference>
<dbReference type="InterPro" id="IPR017853">
    <property type="entry name" value="GH"/>
</dbReference>
<dbReference type="SUPFAM" id="SSF51445">
    <property type="entry name" value="(Trans)glycosidases"/>
    <property type="match status" value="1"/>
</dbReference>
<evidence type="ECO:0000256" key="4">
    <source>
        <dbReference type="ARBA" id="ARBA00022669"/>
    </source>
</evidence>
<dbReference type="GO" id="GO:0008061">
    <property type="term" value="F:chitin binding"/>
    <property type="evidence" value="ECO:0007669"/>
    <property type="project" value="UniProtKB-KW"/>
</dbReference>
<keyword evidence="6 12" id="KW-0378">Hydrolase</keyword>
<evidence type="ECO:0000256" key="11">
    <source>
        <dbReference type="ARBA" id="ARBA00023326"/>
    </source>
</evidence>
<feature type="compositionally biased region" description="Polar residues" evidence="14">
    <location>
        <begin position="2034"/>
        <end position="2043"/>
    </location>
</feature>
<evidence type="ECO:0000256" key="3">
    <source>
        <dbReference type="ARBA" id="ARBA00012729"/>
    </source>
</evidence>
<evidence type="ECO:0000256" key="1">
    <source>
        <dbReference type="ARBA" id="ARBA00000822"/>
    </source>
</evidence>
<evidence type="ECO:0000256" key="14">
    <source>
        <dbReference type="SAM" id="MobiDB-lite"/>
    </source>
</evidence>
<feature type="coiled-coil region" evidence="13">
    <location>
        <begin position="3681"/>
        <end position="3708"/>
    </location>
</feature>
<dbReference type="InterPro" id="IPR050314">
    <property type="entry name" value="Glycosyl_Hydrlase_18"/>
</dbReference>
<sequence length="4106" mass="457776">MVVFSITLDVQKSGSGNIRRVIPWKGQPGCRLHYYSDSPGIAERKIVCYYTNWSVYRPGTAKFSPQNINPYLCTHLIYAFGGFTKDNALKPFDKYQDIEKGGYAKFTGLKTYNKNLKTMLAIGGWNEGSSRFSPMVADSERRREFVKNAVKFLRQNHFDGLDLDWEYPAFRDGGKPRDKDNYANLVQELYEEFERESSKTGRPRLLLSMAMPAGIEYIDKGYDVPRLNEYLDFVNLLSYDYHSAYEPAVNHHSPLYPLEEDNEYNYDAELTIDYTISHLLGKGASADKIILGIPTYGRSYTLFNQEATELGSPADGPGIEGEATREKGYLAYYEICENVAESDEWEVVQPNPKAMGPYAFNGNQWVGYDDEDIVKLKARYVNEKKLGGIMFWSVDNDDFRGKCHGRPYPLIEAAKEALLTDNSRNTIENTKSVESRKKIRTQGIQSNVRKYSQRSSTTSAPITSRRASSSRLKYRNISKSKTNDEDEEDRDVARRSYDPSPDEEIEGRNSVRVTEKTERPKNRHRSKTRSSDHTSRRKQSRRKEQSKTDENEESLSNKLTTPEPPTTPDPGTDFKCEDEGFFPHPRDCKKYFWCLDSGPSGLGVVAHQFTCPSGLVFNKAADSCDYPRNVICPKTSKTSVVSTTKSPITAATSRTTYLHSTTTAKAESEEYDSEEEDYEEDDIEETEEEEVKEEPKITTTMKPLVYKTLTRRPSTTTTTRTTKPSEPERASDGEDEEDPRVIKELIDLIRKAGGIEQLEKQLLFQEKNSGLKSDTANVTPTTISRSLYERVLNRQTTNKLSNKPVLSSSETSYVNGPGRAQFEGLDDIPEVKNLRRSQKPQYVTIERSKSSVTKDTDNEDEEAEDNTDVASTEEDSVSNPLESSSSTQRVTPSYVNIRRTRPSTTTSKTENDVEEKEEEVDEEKPTRRRRPYVSKNSKKESDSVDVDLSTEKNDASSTINSRYTNVQRFRGIASKNSENLSSVSPLEITTLPTKLEEYSEVPSSTTDSTTTSASTTSTTGVSTSTEIVTVISVEPPENPSSVSPKIDNTSSNTSSTKLEEDSVTEILITTLPEITSSTTKTTTASAGRSTIAAVSQPRPFGFTRRRFSSSEATTTTSAPLNRSKVSISSRNSTRPASPFLARARSRTRPTNRVVEDESTEHVDASQVETSTFKSKDSSRSRNRGPSRYTSPTSRSRTSKDVSTNSVPSPRYRGRGRTTISTTVSTIADTDTRRKYRRPSRLSSTESIIIIFSLFTLFLKSFRYTNVQRFRGIASKNSENLSSVSPLEITTLPTKLEEYSEVPSSTTDSTTTSASTTSTTGVSTSTEIVTVISVEPPENPSSVSPKIDNTSSNTSSTKLEEDSVTEILITTLPEITSSTTKTTTASAGRSTIAAVSQPRPFGFTRRRFSSSEATTTTSAPLNRSKVSISSRNSTRPASPFLARARSRTRPTNRVVEDESTEHVDASQVETSTFKSKDSSRSRNRGPSRYTSPTSRSRTSKDVSTNSVPSPRYRGRGRTTISTTVSTIADTDTRRKYRRPSRLSSTESIKANELDDSPIVRINQGNRKRNSSLRSRFENNDEESDKVTNIRVFKRPTVNRELYDRTKQKKRNNVQKVNVESKQIASITPQILESSTSTEGDNIEKNDLINIVDQEATIVDSVVESNTIEPKYDHVKPVTLIDITTTSNNKVDYTSDQPDDAIATTITHIETHEFNPNLVIIVSEHGSTSEAPKRRKIILKRRPISSNNTIEAEEEQKSETFRRRKVIKRKRPLQDTSSPTSTVSLEQEVLENSSPVPESTTSIGDTKDVEKSTVTTDQTEITLMNKDAEELPVATGYTREMQDSTLAITETTLSTDYNLDDFAKIILETPAEEISTIWNKETTDSFNNAAISTVNTYTDEEYQSTSEMNFEASTIESTLATATIDNTESTAPLEETLVPELENLSTQIVTTLSTSEPDSTRAQITTRLFTTELDSSSVSKPTFDPRYTRKKFIRKSPVSSGTNTTNQYPPVLSSTENANFEIRSRRRNNLFIRRPVSSTTANTPSDDLKYQEEKEKQSANNRSRDSIEEEVAEDTILKNKSVSADALSANFAEFWKTYTTASSINQISNSSTHNEDIDERGKIAETEDTSQSILTTTNKSEIRPRYKIPVILKRPFDPEEALSPKRYPLDSAPEESEETKETKPRQASFRQPRTRYKLQNRDNFKTEESTSNPEPTSTWQYIRTRSYLKRPSSTSTEATVTETLIPARKFDYAADAFHRKQQSLRTTTPRSNYPFDSQNLVDPDYTSLTTAKPSVTRLITSVTESGTTERQKILIKTKYSSLTSTTRIPADQFSSTIPSIAGTGLDDESVNEIRQGVERSTLPIEGEFNHHYDRFTTESQEPSTIEIESVADSKTIRLPTLKELIGYPTTYYYDRIATTPSSALLHLLRNDVDNDISQQNVEKISFQGTNESQSGEREESARDIIGEETGDWWLQNKARSRISKKIDITLEEAQNTSTPVIQEDEDGRRESSTSMYLRPTTMRGIPPVSLTSTPRIRGFYITKSEDDLPSSTLTVDFTSPYTTIDSSIEQQTEIASTPGISATEETVSFIHNNQNKSEINDNMNDVVTDEVVTRNELELDAFNANVSDIIKSKGDKHEENSSTFGPLVTFSENSDSVENSSIYTEPTVTIPINKSVENKRETSLRNFGYNSSSLSDVYAIGPTTSTRRKIAIALNRYNKASTPLWTGKRIVPKKRNRTAILSKSIKEAERRVDETTFPLITTDTFKNASATSEIPSTLISTNNKLDAISTVPTTLIASESTTSAEMLDVYRDIAYSTDSTDDLQTEDPNDRTNAEATITLLTNINSVIATTPSISEITSITNDSTVISTISDDSTSVTTMASANESIIVVTPSSIVAKTPVVANDQATITTKSMIKSTAIEIPVSTTANYSVAAVPTIASTQAIANDSAITPATTTIGVEITSPIANCSTDFANMIIPATINAEVEATSAITNYSVTAIPINTSTNAIVTDSAVTTAPAITINTEIETSTVADPAVTISTAINTQEIDPTTITTSATTGTEAETTITNLHVFVNTATTMIPTTSTLPSTIISSTDNRDVTEPATSNIPDVDTITMTDMSTTTTPTTVVTSTISDLNLITSANANDPSTFAVTDTSTIPSLPITNSVILSKDSVTSADEASASSTVPTTLIESTTAHFNSNVFNISNTSEVSAITATAKSVQTTEIPTTFETSPIFTSISRSLSSTNSATLSTTAFSETSENFVASMVTQNPSTLFSTITPVTNIAVENATLSAIYDSIATNTIIQTTGVYKSNSVQTTSEKPTTPKIKITSEETASKTIQNREDKTSKLNDQLGQKSVRRRVINRTNNWIGRPVVQQTINQYPPHRATVYRERLQRPPGYTSRVIEENRRRRIVQRRMRVNFEPISSTTRPDENVMVVQNITENYVQNITENHVPYHRARNTRKRMKIVSKRVRERPEEKEITTLRETTSLSQATVTDNKTEATQHEKVHHENGNVERKWKFLLRRIKPQSQENLAADETSANFNSVNESLTSNFQNNFRMSKNLSEQKNRRGRTRVVLKSIRPKSEERSPIEGARGNPDLKKFQGNFPTNFHANKNSSEKGRRMKVLLKRVRPKSKENNSTIEETNGNENLQNNLSTRENFPDEKKIRRGMRVVLKRVRPKFEEEKVKIKEANADVDSTNANLQGALLNFRGGRNFPIEYNTRRTTRVVLRNVKPKFEENNSTIKKTDSDSTNKDLQSSFSNNFYTNVDLSDEEETRKFKSEEKDSIAEETSAHFDFTDKNVSSNFSNREKIATYFKHGKKEATVERLEDIEEQQTTETFVLAEQDTDQPSLEINSSKNGGSVNRKLGHAIRHRKPSTTPAPLINSFPSTVAIYRNGRPIETTFSSRVDLVDAFEDTRSTVMQDDQKPDVSDQSIRAQEFAVTLADPPLSSSSDTGRTVLRDAARRKISTTVAPRTDPNTIDRTISRYDADFRNRQRPKTQSTRPIVNTTTRPRRPSVLDYDYYEDDVPIVSGKSFLNSKLFLTSKGTIRCLDQGNFPHPYSCKKFITCTRMLNGQIIGTEYTCPDKLTFDPVGGICNWSAGLGCNN</sequence>
<feature type="compositionally biased region" description="Basic and acidic residues" evidence="14">
    <location>
        <begin position="2452"/>
        <end position="2462"/>
    </location>
</feature>
<keyword evidence="11" id="KW-0624">Polysaccharide degradation</keyword>
<dbReference type="GO" id="GO:0008843">
    <property type="term" value="F:endochitinase activity"/>
    <property type="evidence" value="ECO:0007669"/>
    <property type="project" value="UniProtKB-EC"/>
</dbReference>
<evidence type="ECO:0000256" key="10">
    <source>
        <dbReference type="ARBA" id="ARBA00023295"/>
    </source>
</evidence>
<feature type="compositionally biased region" description="Polar residues" evidence="14">
    <location>
        <begin position="1119"/>
        <end position="1135"/>
    </location>
</feature>
<dbReference type="GO" id="GO:0006032">
    <property type="term" value="P:chitin catabolic process"/>
    <property type="evidence" value="ECO:0007669"/>
    <property type="project" value="UniProtKB-KW"/>
</dbReference>
<feature type="region of interest" description="Disordered" evidence="14">
    <location>
        <begin position="3582"/>
        <end position="3615"/>
    </location>
</feature>
<name>E2ACU7_CAMFO</name>
<evidence type="ECO:0000256" key="9">
    <source>
        <dbReference type="ARBA" id="ARBA00023277"/>
    </source>
</evidence>
<keyword evidence="4" id="KW-0147">Chitin-binding</keyword>
<evidence type="ECO:0000256" key="6">
    <source>
        <dbReference type="ARBA" id="ARBA00022801"/>
    </source>
</evidence>
<accession>E2ACU7</accession>
<dbReference type="InterPro" id="IPR001579">
    <property type="entry name" value="Glyco_hydro_18_chit_AS"/>
</dbReference>
<dbReference type="InterPro" id="IPR002557">
    <property type="entry name" value="Chitin-bd_dom"/>
</dbReference>
<feature type="domain" description="Chitin-binding type-2" evidence="15">
    <location>
        <begin position="573"/>
        <end position="634"/>
    </location>
</feature>
<feature type="compositionally biased region" description="Acidic residues" evidence="14">
    <location>
        <begin position="857"/>
        <end position="876"/>
    </location>
</feature>
<keyword evidence="18" id="KW-1185">Reference proteome</keyword>
<reference evidence="17 18" key="1">
    <citation type="journal article" date="2010" name="Science">
        <title>Genomic comparison of the ants Camponotus floridanus and Harpegnathos saltator.</title>
        <authorList>
            <person name="Bonasio R."/>
            <person name="Zhang G."/>
            <person name="Ye C."/>
            <person name="Mutti N.S."/>
            <person name="Fang X."/>
            <person name="Qin N."/>
            <person name="Donahue G."/>
            <person name="Yang P."/>
            <person name="Li Q."/>
            <person name="Li C."/>
            <person name="Zhang P."/>
            <person name="Huang Z."/>
            <person name="Berger S.L."/>
            <person name="Reinberg D."/>
            <person name="Wang J."/>
            <person name="Liebig J."/>
        </authorList>
    </citation>
    <scope>NUCLEOTIDE SEQUENCE [LARGE SCALE GENOMIC DNA]</scope>
    <source>
        <strain evidence="18">C129</strain>
    </source>
</reference>
<dbReference type="Gene3D" id="3.10.50.10">
    <property type="match status" value="1"/>
</dbReference>
<protein>
    <recommendedName>
        <fullName evidence="3">chitinase</fullName>
        <ecNumber evidence="3">3.2.1.14</ecNumber>
    </recommendedName>
</protein>
<feature type="compositionally biased region" description="Acidic residues" evidence="14">
    <location>
        <begin position="912"/>
        <end position="922"/>
    </location>
</feature>
<dbReference type="InterPro" id="IPR029070">
    <property type="entry name" value="Chitinase_insertion_sf"/>
</dbReference>
<dbReference type="SMART" id="SM00636">
    <property type="entry name" value="Glyco_18"/>
    <property type="match status" value="1"/>
</dbReference>
<keyword evidence="13" id="KW-0175">Coiled coil</keyword>
<dbReference type="PANTHER" id="PTHR11177">
    <property type="entry name" value="CHITINASE"/>
    <property type="match status" value="1"/>
</dbReference>
<dbReference type="STRING" id="104421.E2ACU7"/>
<feature type="region of interest" description="Disordered" evidence="14">
    <location>
        <begin position="3489"/>
        <end position="3511"/>
    </location>
</feature>
<dbReference type="Gene3D" id="2.170.140.10">
    <property type="entry name" value="Chitin binding domain"/>
    <property type="match status" value="2"/>
</dbReference>
<feature type="compositionally biased region" description="Polar residues" evidence="14">
    <location>
        <begin position="3637"/>
        <end position="3655"/>
    </location>
</feature>
<evidence type="ECO:0000259" key="15">
    <source>
        <dbReference type="PROSITE" id="PS50940"/>
    </source>
</evidence>
<dbReference type="PROSITE" id="PS51910">
    <property type="entry name" value="GH18_2"/>
    <property type="match status" value="1"/>
</dbReference>
<feature type="region of interest" description="Disordered" evidence="14">
    <location>
        <begin position="1992"/>
        <end position="2068"/>
    </location>
</feature>
<feature type="compositionally biased region" description="Polar residues" evidence="14">
    <location>
        <begin position="1046"/>
        <end position="1056"/>
    </location>
</feature>
<feature type="region of interest" description="Disordered" evidence="14">
    <location>
        <begin position="1297"/>
        <end position="1360"/>
    </location>
</feature>
<comment type="catalytic activity">
    <reaction evidence="1">
        <text>Random endo-hydrolysis of N-acetyl-beta-D-glucosaminide (1-&gt;4)-beta-linkages in chitin and chitodextrins.</text>
        <dbReference type="EC" id="3.2.1.14"/>
    </reaction>
</comment>
<feature type="compositionally biased region" description="Low complexity" evidence="14">
    <location>
        <begin position="1485"/>
        <end position="1495"/>
    </location>
</feature>